<name>A0A0D3ITU4_EMIH1</name>
<dbReference type="AlphaFoldDB" id="A0A0D3ITU4"/>
<feature type="compositionally biased region" description="Basic residues" evidence="1">
    <location>
        <begin position="464"/>
        <end position="475"/>
    </location>
</feature>
<proteinExistence type="predicted"/>
<keyword evidence="3" id="KW-1185">Reference proteome</keyword>
<reference evidence="3" key="1">
    <citation type="journal article" date="2013" name="Nature">
        <title>Pan genome of the phytoplankton Emiliania underpins its global distribution.</title>
        <authorList>
            <person name="Read B.A."/>
            <person name="Kegel J."/>
            <person name="Klute M.J."/>
            <person name="Kuo A."/>
            <person name="Lefebvre S.C."/>
            <person name="Maumus F."/>
            <person name="Mayer C."/>
            <person name="Miller J."/>
            <person name="Monier A."/>
            <person name="Salamov A."/>
            <person name="Young J."/>
            <person name="Aguilar M."/>
            <person name="Claverie J.M."/>
            <person name="Frickenhaus S."/>
            <person name="Gonzalez K."/>
            <person name="Herman E.K."/>
            <person name="Lin Y.C."/>
            <person name="Napier J."/>
            <person name="Ogata H."/>
            <person name="Sarno A.F."/>
            <person name="Shmutz J."/>
            <person name="Schroeder D."/>
            <person name="de Vargas C."/>
            <person name="Verret F."/>
            <person name="von Dassow P."/>
            <person name="Valentin K."/>
            <person name="Van de Peer Y."/>
            <person name="Wheeler G."/>
            <person name="Dacks J.B."/>
            <person name="Delwiche C.F."/>
            <person name="Dyhrman S.T."/>
            <person name="Glockner G."/>
            <person name="John U."/>
            <person name="Richards T."/>
            <person name="Worden A.Z."/>
            <person name="Zhang X."/>
            <person name="Grigoriev I.V."/>
            <person name="Allen A.E."/>
            <person name="Bidle K."/>
            <person name="Borodovsky M."/>
            <person name="Bowler C."/>
            <person name="Brownlee C."/>
            <person name="Cock J.M."/>
            <person name="Elias M."/>
            <person name="Gladyshev V.N."/>
            <person name="Groth M."/>
            <person name="Guda C."/>
            <person name="Hadaegh A."/>
            <person name="Iglesias-Rodriguez M.D."/>
            <person name="Jenkins J."/>
            <person name="Jones B.M."/>
            <person name="Lawson T."/>
            <person name="Leese F."/>
            <person name="Lindquist E."/>
            <person name="Lobanov A."/>
            <person name="Lomsadze A."/>
            <person name="Malik S.B."/>
            <person name="Marsh M.E."/>
            <person name="Mackinder L."/>
            <person name="Mock T."/>
            <person name="Mueller-Roeber B."/>
            <person name="Pagarete A."/>
            <person name="Parker M."/>
            <person name="Probert I."/>
            <person name="Quesneville H."/>
            <person name="Raines C."/>
            <person name="Rensing S.A."/>
            <person name="Riano-Pachon D.M."/>
            <person name="Richier S."/>
            <person name="Rokitta S."/>
            <person name="Shiraiwa Y."/>
            <person name="Soanes D.M."/>
            <person name="van der Giezen M."/>
            <person name="Wahlund T.M."/>
            <person name="Williams B."/>
            <person name="Wilson W."/>
            <person name="Wolfe G."/>
            <person name="Wurch L.L."/>
        </authorList>
    </citation>
    <scope>NUCLEOTIDE SEQUENCE</scope>
</reference>
<dbReference type="Proteomes" id="UP000013827">
    <property type="component" value="Unassembled WGS sequence"/>
</dbReference>
<evidence type="ECO:0000313" key="3">
    <source>
        <dbReference type="Proteomes" id="UP000013827"/>
    </source>
</evidence>
<dbReference type="RefSeq" id="XP_005767108.1">
    <property type="nucleotide sequence ID" value="XM_005767051.1"/>
</dbReference>
<dbReference type="KEGG" id="ehx:EMIHUDRAFT_350249"/>
<evidence type="ECO:0000313" key="2">
    <source>
        <dbReference type="EnsemblProtists" id="EOD14679"/>
    </source>
</evidence>
<sequence length="500" mass="49531">MLSHRSPASLRSSALLQATHHVGGSSGSCAPPACAPGCVPLPANFDAERSVVAAGGAVGGMVQRPTCERPTSFGESAVGVYGAGWGEHRRDPTGAVGLHGCASLRPPPRRGGGDASSEPASTEPPPTEGGGSMPLAECGLPDDVAGAKAESDTANSSITGDHKSDVCRGDASSTGMSGAASEHGMGGAASEHGMGGAASEHGSEEGLLDSINLDSMCAYAAMGDSPAVEASIVSSLTSPGAQRPAQLLAAHPVAGGNGGLQFADFGAPACAPSGVPSGAPGLAMGCATGGALLYPPAYTFPGSSSCNRDGRGMVSGGCSYAMGACSPACVARHAGPEGWPTAQYATARCSPGPGASSYVPLQQMMAASGLAFPCLPGAALPDLLGPSKREVRCAGEASTERPQPARPVYPGDCVNGCSLLPQQRGTQHQLLGIAPQHAQLQAPCLPHLAAMLMDSPGALEPKPAARRARGGRARGAKPGSESSVQNDPPVAWDIADVLAD</sequence>
<evidence type="ECO:0000256" key="1">
    <source>
        <dbReference type="SAM" id="MobiDB-lite"/>
    </source>
</evidence>
<dbReference type="PROSITE" id="PS51257">
    <property type="entry name" value="PROKAR_LIPOPROTEIN"/>
    <property type="match status" value="1"/>
</dbReference>
<feature type="region of interest" description="Disordered" evidence="1">
    <location>
        <begin position="456"/>
        <end position="492"/>
    </location>
</feature>
<feature type="region of interest" description="Disordered" evidence="1">
    <location>
        <begin position="94"/>
        <end position="203"/>
    </location>
</feature>
<dbReference type="EnsemblProtists" id="EOD14679">
    <property type="protein sequence ID" value="EOD14679"/>
    <property type="gene ID" value="EMIHUDRAFT_350249"/>
</dbReference>
<protein>
    <submittedName>
        <fullName evidence="2">Uncharacterized protein</fullName>
    </submittedName>
</protein>
<accession>A0A0D3ITU4</accession>
<reference evidence="2" key="2">
    <citation type="submission" date="2024-10" db="UniProtKB">
        <authorList>
            <consortium name="EnsemblProtists"/>
        </authorList>
    </citation>
    <scope>IDENTIFICATION</scope>
</reference>
<dbReference type="GeneID" id="17260748"/>
<organism evidence="2 3">
    <name type="scientific">Emiliania huxleyi (strain CCMP1516)</name>
    <dbReference type="NCBI Taxonomy" id="280463"/>
    <lineage>
        <taxon>Eukaryota</taxon>
        <taxon>Haptista</taxon>
        <taxon>Haptophyta</taxon>
        <taxon>Prymnesiophyceae</taxon>
        <taxon>Isochrysidales</taxon>
        <taxon>Noelaerhabdaceae</taxon>
        <taxon>Emiliania</taxon>
    </lineage>
</organism>
<dbReference type="HOGENOM" id="CLU_545680_0_0_1"/>
<dbReference type="PaxDb" id="2903-EOD14679"/>